<dbReference type="Gene3D" id="3.30.565.10">
    <property type="entry name" value="Histidine kinase-like ATPase, C-terminal domain"/>
    <property type="match status" value="1"/>
</dbReference>
<comment type="caution">
    <text evidence="4">The sequence shown here is derived from an EMBL/GenBank/DDBJ whole genome shotgun (WGS) entry which is preliminary data.</text>
</comment>
<evidence type="ECO:0000259" key="3">
    <source>
        <dbReference type="Pfam" id="PF13581"/>
    </source>
</evidence>
<reference evidence="4 5" key="1">
    <citation type="submission" date="2019-10" db="EMBL/GenBank/DDBJ databases">
        <title>Nonomuraea sp. nov., isolated from Phyllanthus amarus.</title>
        <authorList>
            <person name="Klykleung N."/>
            <person name="Tanasupawat S."/>
        </authorList>
    </citation>
    <scope>NUCLEOTIDE SEQUENCE [LARGE SCALE GENOMIC DNA]</scope>
    <source>
        <strain evidence="4 5">CR1-09</strain>
    </source>
</reference>
<accession>A0A5N6BY08</accession>
<dbReference type="InterPro" id="IPR036890">
    <property type="entry name" value="HATPase_C_sf"/>
</dbReference>
<dbReference type="SUPFAM" id="SSF55874">
    <property type="entry name" value="ATPase domain of HSP90 chaperone/DNA topoisomerase II/histidine kinase"/>
    <property type="match status" value="1"/>
</dbReference>
<dbReference type="PANTHER" id="PTHR35526:SF3">
    <property type="entry name" value="ANTI-SIGMA-F FACTOR RSBW"/>
    <property type="match status" value="1"/>
</dbReference>
<keyword evidence="1" id="KW-0808">Transferase</keyword>
<sequence>MPGTPSVPRRCPGVSSSCPQPIDPETAKFPAGGVYRVKDDGVPAHVTRAARERAFSLADLPDLREFAAAEALRRDMREDAIGDFLVALNEVATNAVTHGSTKARLGIWREGPALVVAVHDDGREWRLEGEPGHDPPPEDATSGMGLWVARMLSNDLQVTTGPRGTTVTMRFLLE</sequence>
<evidence type="ECO:0000313" key="4">
    <source>
        <dbReference type="EMBL" id="KAB8185321.1"/>
    </source>
</evidence>
<dbReference type="GO" id="GO:0004674">
    <property type="term" value="F:protein serine/threonine kinase activity"/>
    <property type="evidence" value="ECO:0007669"/>
    <property type="project" value="UniProtKB-KW"/>
</dbReference>
<feature type="region of interest" description="Disordered" evidence="2">
    <location>
        <begin position="1"/>
        <end position="30"/>
    </location>
</feature>
<evidence type="ECO:0000313" key="5">
    <source>
        <dbReference type="Proteomes" id="UP000313066"/>
    </source>
</evidence>
<dbReference type="AlphaFoldDB" id="A0A5N6BY08"/>
<keyword evidence="4" id="KW-0067">ATP-binding</keyword>
<dbReference type="GO" id="GO:0005524">
    <property type="term" value="F:ATP binding"/>
    <property type="evidence" value="ECO:0007669"/>
    <property type="project" value="UniProtKB-KW"/>
</dbReference>
<keyword evidence="4" id="KW-0547">Nucleotide-binding</keyword>
<dbReference type="CDD" id="cd16936">
    <property type="entry name" value="HATPase_RsbW-like"/>
    <property type="match status" value="1"/>
</dbReference>
<feature type="domain" description="Histidine kinase/HSP90-like ATPase" evidence="3">
    <location>
        <begin position="57"/>
        <end position="171"/>
    </location>
</feature>
<keyword evidence="1" id="KW-0723">Serine/threonine-protein kinase</keyword>
<keyword evidence="1" id="KW-0418">Kinase</keyword>
<gene>
    <name evidence="4" type="ORF">FH610_010995</name>
</gene>
<dbReference type="EMBL" id="VDMA02000005">
    <property type="protein sequence ID" value="KAB8185321.1"/>
    <property type="molecule type" value="Genomic_DNA"/>
</dbReference>
<dbReference type="PANTHER" id="PTHR35526">
    <property type="entry name" value="ANTI-SIGMA-F FACTOR RSBW-RELATED"/>
    <property type="match status" value="1"/>
</dbReference>
<protein>
    <submittedName>
        <fullName evidence="4">ATP-binding protein</fullName>
    </submittedName>
</protein>
<name>A0A5N6BY08_9ACTN</name>
<proteinExistence type="predicted"/>
<dbReference type="Pfam" id="PF13581">
    <property type="entry name" value="HATPase_c_2"/>
    <property type="match status" value="1"/>
</dbReference>
<keyword evidence="5" id="KW-1185">Reference proteome</keyword>
<evidence type="ECO:0000256" key="2">
    <source>
        <dbReference type="SAM" id="MobiDB-lite"/>
    </source>
</evidence>
<dbReference type="InterPro" id="IPR003594">
    <property type="entry name" value="HATPase_dom"/>
</dbReference>
<organism evidence="4 5">
    <name type="scientific">Microbispora catharanthi</name>
    <dbReference type="NCBI Taxonomy" id="1712871"/>
    <lineage>
        <taxon>Bacteria</taxon>
        <taxon>Bacillati</taxon>
        <taxon>Actinomycetota</taxon>
        <taxon>Actinomycetes</taxon>
        <taxon>Streptosporangiales</taxon>
        <taxon>Streptosporangiaceae</taxon>
        <taxon>Microbispora</taxon>
    </lineage>
</organism>
<evidence type="ECO:0000256" key="1">
    <source>
        <dbReference type="ARBA" id="ARBA00022527"/>
    </source>
</evidence>
<dbReference type="InterPro" id="IPR050267">
    <property type="entry name" value="Anti-sigma-factor_SerPK"/>
</dbReference>
<dbReference type="Proteomes" id="UP000313066">
    <property type="component" value="Unassembled WGS sequence"/>
</dbReference>